<evidence type="ECO:0000313" key="1">
    <source>
        <dbReference type="EMBL" id="CUR54066.1"/>
    </source>
</evidence>
<protein>
    <recommendedName>
        <fullName evidence="2">Transcriptional regulator</fullName>
    </recommendedName>
</protein>
<dbReference type="AlphaFoldDB" id="A0A2P2BWD4"/>
<accession>A0A2P2BWD4</accession>
<evidence type="ECO:0008006" key="2">
    <source>
        <dbReference type="Google" id="ProtNLM"/>
    </source>
</evidence>
<proteinExistence type="predicted"/>
<dbReference type="Gene3D" id="3.10.28.10">
    <property type="entry name" value="Homing endonucleases"/>
    <property type="match status" value="1"/>
</dbReference>
<dbReference type="InterPro" id="IPR006142">
    <property type="entry name" value="INTEIN"/>
</dbReference>
<name>A0A2P2BWD4_9ZZZZ</name>
<reference evidence="1" key="1">
    <citation type="submission" date="2015-08" db="EMBL/GenBank/DDBJ databases">
        <authorList>
            <person name="Babu N.S."/>
            <person name="Beckwith C.J."/>
            <person name="Beseler K.G."/>
            <person name="Brison A."/>
            <person name="Carone J.V."/>
            <person name="Caskin T.P."/>
            <person name="Diamond M."/>
            <person name="Durham M.E."/>
            <person name="Foxe J.M."/>
            <person name="Go M."/>
            <person name="Henderson B.A."/>
            <person name="Jones I.B."/>
            <person name="McGettigan J.A."/>
            <person name="Micheletti S.J."/>
            <person name="Nasrallah M.E."/>
            <person name="Ortiz D."/>
            <person name="Piller C.R."/>
            <person name="Privatt S.R."/>
            <person name="Schneider S.L."/>
            <person name="Sharp S."/>
            <person name="Smith T.C."/>
            <person name="Stanton J.D."/>
            <person name="Ullery H.E."/>
            <person name="Wilson R.J."/>
            <person name="Serrano M.G."/>
            <person name="Buck G."/>
            <person name="Lee V."/>
            <person name="Wang Y."/>
            <person name="Carvalho R."/>
            <person name="Voegtly L."/>
            <person name="Shi R."/>
            <person name="Duckworth R."/>
            <person name="Johnson A."/>
            <person name="Loviza R."/>
            <person name="Walstead R."/>
            <person name="Shah Z."/>
            <person name="Kiflezghi M."/>
            <person name="Wade K."/>
            <person name="Ball S.L."/>
            <person name="Bradley K.W."/>
            <person name="Asai D.J."/>
            <person name="Bowman C.A."/>
            <person name="Russell D.A."/>
            <person name="Pope W.H."/>
            <person name="Jacobs-Sera D."/>
            <person name="Hendrix R.W."/>
            <person name="Hatfull G.F."/>
        </authorList>
    </citation>
    <scope>NUCLEOTIDE SEQUENCE</scope>
</reference>
<dbReference type="GO" id="GO:0016539">
    <property type="term" value="P:intein-mediated protein splicing"/>
    <property type="evidence" value="ECO:0007669"/>
    <property type="project" value="InterPro"/>
</dbReference>
<gene>
    <name evidence="1" type="ORF">NOCA2120099</name>
</gene>
<dbReference type="EMBL" id="CZKA01000004">
    <property type="protein sequence ID" value="CUR54066.1"/>
    <property type="molecule type" value="Genomic_DNA"/>
</dbReference>
<dbReference type="InterPro" id="IPR027434">
    <property type="entry name" value="Homing_endonucl"/>
</dbReference>
<dbReference type="PRINTS" id="PR00379">
    <property type="entry name" value="INTEIN"/>
</dbReference>
<organism evidence="1">
    <name type="scientific">metagenome</name>
    <dbReference type="NCBI Taxonomy" id="256318"/>
    <lineage>
        <taxon>unclassified sequences</taxon>
        <taxon>metagenomes</taxon>
    </lineage>
</organism>
<sequence>MHPIATRDAARRMLDDGLNLSEVSRALGVSRASLRAWRDPLRPVSRECPFCDGAPLPRSAYGALLGYYLGDGTVSVHGRHTALRICCDAGYQGIIRDVEALTGAVRPLRTTFRVSAPGVCVVQSNWKHWPCLFPQHGPGRKHERRIALEPWQREIVDQCPADFLRGLFHSDGSRVNNWATRVVAGHVKRYDYPRWQFTNNSGDIQHLCCQALDAVDVPWRQSNWKTISVSTRAAVARLDELIGPKR</sequence>